<feature type="region of interest" description="Disordered" evidence="1">
    <location>
        <begin position="150"/>
        <end position="174"/>
    </location>
</feature>
<dbReference type="GO" id="GO:0019684">
    <property type="term" value="P:photosynthesis, light reaction"/>
    <property type="evidence" value="ECO:0007669"/>
    <property type="project" value="InterPro"/>
</dbReference>
<dbReference type="InterPro" id="IPR014747">
    <property type="entry name" value="Bac_photo_RC_H_C"/>
</dbReference>
<reference evidence="3 4" key="1">
    <citation type="submission" date="2019-10" db="EMBL/GenBank/DDBJ databases">
        <title>Genomic and transcriptomic insights into the perfect genentic adaptation of a filamentous nitrogen-fixing cyanobacterium to rice fields.</title>
        <authorList>
            <person name="Chen Z."/>
        </authorList>
    </citation>
    <scope>NUCLEOTIDE SEQUENCE [LARGE SCALE GENOMIC DNA]</scope>
    <source>
        <strain evidence="3">CCNUC1</strain>
    </source>
</reference>
<organism evidence="3 4">
    <name type="scientific">Nostoc sphaeroides CCNUC1</name>
    <dbReference type="NCBI Taxonomy" id="2653204"/>
    <lineage>
        <taxon>Bacteria</taxon>
        <taxon>Bacillati</taxon>
        <taxon>Cyanobacteriota</taxon>
        <taxon>Cyanophyceae</taxon>
        <taxon>Nostocales</taxon>
        <taxon>Nostocaceae</taxon>
        <taxon>Nostoc</taxon>
    </lineage>
</organism>
<evidence type="ECO:0000313" key="3">
    <source>
        <dbReference type="EMBL" id="QFS52178.1"/>
    </source>
</evidence>
<feature type="domain" description="PRC-barrel" evidence="2">
    <location>
        <begin position="22"/>
        <end position="84"/>
    </location>
</feature>
<dbReference type="RefSeq" id="WP_152592344.1">
    <property type="nucleotide sequence ID" value="NZ_CP045227.1"/>
</dbReference>
<dbReference type="KEGG" id="nsh:GXM_09672"/>
<dbReference type="EMBL" id="CP045227">
    <property type="protein sequence ID" value="QFS52178.1"/>
    <property type="molecule type" value="Genomic_DNA"/>
</dbReference>
<dbReference type="InterPro" id="IPR027275">
    <property type="entry name" value="PRC-brl_dom"/>
</dbReference>
<dbReference type="Gene3D" id="3.90.50.10">
    <property type="entry name" value="Photosynthetic Reaction Center, subunit H, domain 2"/>
    <property type="match status" value="1"/>
</dbReference>
<dbReference type="InterPro" id="IPR011033">
    <property type="entry name" value="PRC_barrel-like_sf"/>
</dbReference>
<gene>
    <name evidence="3" type="ORF">GXM_09672</name>
</gene>
<name>A0A5P8WHC0_9NOSO</name>
<dbReference type="AlphaFoldDB" id="A0A5P8WHC0"/>
<dbReference type="GO" id="GO:0030077">
    <property type="term" value="C:plasma membrane light-harvesting complex"/>
    <property type="evidence" value="ECO:0007669"/>
    <property type="project" value="InterPro"/>
</dbReference>
<accession>A0A5P8WHC0</accession>
<evidence type="ECO:0000256" key="1">
    <source>
        <dbReference type="SAM" id="MobiDB-lite"/>
    </source>
</evidence>
<feature type="compositionally biased region" description="Polar residues" evidence="1">
    <location>
        <begin position="159"/>
        <end position="169"/>
    </location>
</feature>
<evidence type="ECO:0000259" key="2">
    <source>
        <dbReference type="Pfam" id="PF05239"/>
    </source>
</evidence>
<protein>
    <recommendedName>
        <fullName evidence="2">PRC-barrel domain-containing protein</fullName>
    </recommendedName>
</protein>
<sequence length="265" mass="29309">MSLHKIEDFDANYHQQDSQEHLQGFDLYSKDEKIGSADDLLVDDDGHIRYLVINTGIWIFGKKVLLPIGCSQVDYDTHRVYAVNLTKAQVEALPEFTDGMTVDFDYEHRVRQVYRPSSSFSVFDSSGVGYAGYGTEPNAATDTPTSSGVGYAGYGTEPNAATDTPTSSGVGYAGYGTDPPAPPYVPTSYGVGYEGYENALPTPGKALSPDTDHSAAVDHCDSYTYQQDPLLYYMNEQNHQRLKLYEKRLLANRKQHKESVNSDVI</sequence>
<proteinExistence type="predicted"/>
<dbReference type="Pfam" id="PF05239">
    <property type="entry name" value="PRC"/>
    <property type="match status" value="1"/>
</dbReference>
<dbReference type="Proteomes" id="UP000326678">
    <property type="component" value="Chromosome Gxm2"/>
</dbReference>
<dbReference type="SUPFAM" id="SSF50346">
    <property type="entry name" value="PRC-barrel domain"/>
    <property type="match status" value="1"/>
</dbReference>
<evidence type="ECO:0000313" key="4">
    <source>
        <dbReference type="Proteomes" id="UP000326678"/>
    </source>
</evidence>
<keyword evidence="4" id="KW-1185">Reference proteome</keyword>